<gene>
    <name evidence="2" type="ORF">ANANG_G00264660</name>
</gene>
<comment type="caution">
    <text evidence="2">The sequence shown here is derived from an EMBL/GenBank/DDBJ whole genome shotgun (WGS) entry which is preliminary data.</text>
</comment>
<dbReference type="AlphaFoldDB" id="A0A9D3LY12"/>
<proteinExistence type="predicted"/>
<dbReference type="EMBL" id="JAFIRN010000015">
    <property type="protein sequence ID" value="KAG5834728.1"/>
    <property type="molecule type" value="Genomic_DNA"/>
</dbReference>
<evidence type="ECO:0000256" key="1">
    <source>
        <dbReference type="SAM" id="Phobius"/>
    </source>
</evidence>
<organism evidence="2 3">
    <name type="scientific">Anguilla anguilla</name>
    <name type="common">European freshwater eel</name>
    <name type="synonym">Muraena anguilla</name>
    <dbReference type="NCBI Taxonomy" id="7936"/>
    <lineage>
        <taxon>Eukaryota</taxon>
        <taxon>Metazoa</taxon>
        <taxon>Chordata</taxon>
        <taxon>Craniata</taxon>
        <taxon>Vertebrata</taxon>
        <taxon>Euteleostomi</taxon>
        <taxon>Actinopterygii</taxon>
        <taxon>Neopterygii</taxon>
        <taxon>Teleostei</taxon>
        <taxon>Anguilliformes</taxon>
        <taxon>Anguillidae</taxon>
        <taxon>Anguilla</taxon>
    </lineage>
</organism>
<reference evidence="2" key="1">
    <citation type="submission" date="2021-01" db="EMBL/GenBank/DDBJ databases">
        <title>A chromosome-scale assembly of European eel, Anguilla anguilla.</title>
        <authorList>
            <person name="Henkel C."/>
            <person name="Jong-Raadsen S.A."/>
            <person name="Dufour S."/>
            <person name="Weltzien F.-A."/>
            <person name="Palstra A.P."/>
            <person name="Pelster B."/>
            <person name="Spaink H.P."/>
            <person name="Van Den Thillart G.E."/>
            <person name="Jansen H."/>
            <person name="Zahm M."/>
            <person name="Klopp C."/>
            <person name="Cedric C."/>
            <person name="Louis A."/>
            <person name="Berthelot C."/>
            <person name="Parey E."/>
            <person name="Roest Crollius H."/>
            <person name="Montfort J."/>
            <person name="Robinson-Rechavi M."/>
            <person name="Bucao C."/>
            <person name="Bouchez O."/>
            <person name="Gislard M."/>
            <person name="Lluch J."/>
            <person name="Milhes M."/>
            <person name="Lampietro C."/>
            <person name="Lopez Roques C."/>
            <person name="Donnadieu C."/>
            <person name="Braasch I."/>
            <person name="Desvignes T."/>
            <person name="Postlethwait J."/>
            <person name="Bobe J."/>
            <person name="Guiguen Y."/>
            <person name="Dirks R."/>
        </authorList>
    </citation>
    <scope>NUCLEOTIDE SEQUENCE</scope>
    <source>
        <strain evidence="2">Tag_6206</strain>
        <tissue evidence="2">Liver</tissue>
    </source>
</reference>
<protein>
    <submittedName>
        <fullName evidence="2">Uncharacterized protein</fullName>
    </submittedName>
</protein>
<sequence>MGVRVSWGLGYGRVRGVRFQLRLGLGRLGLGLDSFSLVGALYFGQALALGPVLMSGVWCLWQDGRLANSRLFLWCVRAAGDLVTPERA</sequence>
<feature type="transmembrane region" description="Helical" evidence="1">
    <location>
        <begin position="40"/>
        <end position="61"/>
    </location>
</feature>
<keyword evidence="3" id="KW-1185">Reference proteome</keyword>
<accession>A0A9D3LY12</accession>
<evidence type="ECO:0000313" key="2">
    <source>
        <dbReference type="EMBL" id="KAG5834728.1"/>
    </source>
</evidence>
<keyword evidence="1" id="KW-1133">Transmembrane helix</keyword>
<keyword evidence="1" id="KW-0812">Transmembrane</keyword>
<name>A0A9D3LY12_ANGAN</name>
<keyword evidence="1" id="KW-0472">Membrane</keyword>
<evidence type="ECO:0000313" key="3">
    <source>
        <dbReference type="Proteomes" id="UP001044222"/>
    </source>
</evidence>
<dbReference type="Proteomes" id="UP001044222">
    <property type="component" value="Chromosome 15"/>
</dbReference>